<evidence type="ECO:0000313" key="2">
    <source>
        <dbReference type="EMBL" id="CAF4800297.1"/>
    </source>
</evidence>
<feature type="compositionally biased region" description="Polar residues" evidence="1">
    <location>
        <begin position="38"/>
        <end position="65"/>
    </location>
</feature>
<feature type="compositionally biased region" description="Pro residues" evidence="1">
    <location>
        <begin position="1"/>
        <end position="22"/>
    </location>
</feature>
<keyword evidence="3" id="KW-1185">Reference proteome</keyword>
<sequence length="95" mass="10646">GYPPQPPYQNPRGPTPQQPPNQNPYGQNPYGQNPYPSNAPQQQYPNPYGSNAPPQSYQTPYSANPQQPPGNKRRSLANKNFVRMIQKHACLTKLS</sequence>
<dbReference type="EMBL" id="CAJOBP010048202">
    <property type="protein sequence ID" value="CAF4800297.1"/>
    <property type="molecule type" value="Genomic_DNA"/>
</dbReference>
<evidence type="ECO:0000313" key="3">
    <source>
        <dbReference type="Proteomes" id="UP000663873"/>
    </source>
</evidence>
<gene>
    <name evidence="2" type="ORF">UJA718_LOCUS41256</name>
</gene>
<organism evidence="2 3">
    <name type="scientific">Rotaria socialis</name>
    <dbReference type="NCBI Taxonomy" id="392032"/>
    <lineage>
        <taxon>Eukaryota</taxon>
        <taxon>Metazoa</taxon>
        <taxon>Spiralia</taxon>
        <taxon>Gnathifera</taxon>
        <taxon>Rotifera</taxon>
        <taxon>Eurotatoria</taxon>
        <taxon>Bdelloidea</taxon>
        <taxon>Philodinida</taxon>
        <taxon>Philodinidae</taxon>
        <taxon>Rotaria</taxon>
    </lineage>
</organism>
<comment type="caution">
    <text evidence="2">The sequence shown here is derived from an EMBL/GenBank/DDBJ whole genome shotgun (WGS) entry which is preliminary data.</text>
</comment>
<dbReference type="Proteomes" id="UP000663873">
    <property type="component" value="Unassembled WGS sequence"/>
</dbReference>
<feature type="compositionally biased region" description="Low complexity" evidence="1">
    <location>
        <begin position="23"/>
        <end position="36"/>
    </location>
</feature>
<feature type="region of interest" description="Disordered" evidence="1">
    <location>
        <begin position="1"/>
        <end position="79"/>
    </location>
</feature>
<reference evidence="2" key="1">
    <citation type="submission" date="2021-02" db="EMBL/GenBank/DDBJ databases">
        <authorList>
            <person name="Nowell W R."/>
        </authorList>
    </citation>
    <scope>NUCLEOTIDE SEQUENCE</scope>
</reference>
<feature type="non-terminal residue" evidence="2">
    <location>
        <position position="1"/>
    </location>
</feature>
<proteinExistence type="predicted"/>
<protein>
    <submittedName>
        <fullName evidence="2">Uncharacterized protein</fullName>
    </submittedName>
</protein>
<evidence type="ECO:0000256" key="1">
    <source>
        <dbReference type="SAM" id="MobiDB-lite"/>
    </source>
</evidence>
<dbReference type="AlphaFoldDB" id="A0A821P5X4"/>
<accession>A0A821P5X4</accession>
<name>A0A821P5X4_9BILA</name>